<dbReference type="AlphaFoldDB" id="A0A3P6QNR3"/>
<evidence type="ECO:0000313" key="2">
    <source>
        <dbReference type="Proteomes" id="UP000271098"/>
    </source>
</evidence>
<keyword evidence="2" id="KW-1185">Reference proteome</keyword>
<proteinExistence type="predicted"/>
<accession>A0A3P6QNR3</accession>
<dbReference type="Proteomes" id="UP000271098">
    <property type="component" value="Unassembled WGS sequence"/>
</dbReference>
<name>A0A3P6QNR3_9BILA</name>
<protein>
    <submittedName>
        <fullName evidence="1">Uncharacterized protein</fullName>
    </submittedName>
</protein>
<sequence>MLEYGLDIAAEGSPLDAWSARVLQWQAQMSIAMKNAKFARLNVTERAAQSR</sequence>
<dbReference type="EMBL" id="UYRT01012433">
    <property type="protein sequence ID" value="VDK51852.1"/>
    <property type="molecule type" value="Genomic_DNA"/>
</dbReference>
<reference evidence="1 2" key="1">
    <citation type="submission" date="2018-11" db="EMBL/GenBank/DDBJ databases">
        <authorList>
            <consortium name="Pathogen Informatics"/>
        </authorList>
    </citation>
    <scope>NUCLEOTIDE SEQUENCE [LARGE SCALE GENOMIC DNA]</scope>
</reference>
<evidence type="ECO:0000313" key="1">
    <source>
        <dbReference type="EMBL" id="VDK51852.1"/>
    </source>
</evidence>
<organism evidence="1 2">
    <name type="scientific">Gongylonema pulchrum</name>
    <dbReference type="NCBI Taxonomy" id="637853"/>
    <lineage>
        <taxon>Eukaryota</taxon>
        <taxon>Metazoa</taxon>
        <taxon>Ecdysozoa</taxon>
        <taxon>Nematoda</taxon>
        <taxon>Chromadorea</taxon>
        <taxon>Rhabditida</taxon>
        <taxon>Spirurina</taxon>
        <taxon>Spiruromorpha</taxon>
        <taxon>Spiruroidea</taxon>
        <taxon>Gongylonematidae</taxon>
        <taxon>Gongylonema</taxon>
    </lineage>
</organism>
<gene>
    <name evidence="1" type="ORF">GPUH_LOCUS5706</name>
</gene>